<dbReference type="EMBL" id="NCEQ01000017">
    <property type="protein sequence ID" value="OYX55068.1"/>
    <property type="molecule type" value="Genomic_DNA"/>
</dbReference>
<accession>A0A258HFH1</accession>
<comment type="caution">
    <text evidence="3">The sequence shown here is derived from an EMBL/GenBank/DDBJ whole genome shotgun (WGS) entry which is preliminary data.</text>
</comment>
<feature type="domain" description="ChrB N-terminal" evidence="2">
    <location>
        <begin position="25"/>
        <end position="102"/>
    </location>
</feature>
<evidence type="ECO:0000259" key="1">
    <source>
        <dbReference type="Pfam" id="PF09828"/>
    </source>
</evidence>
<reference evidence="3" key="1">
    <citation type="submission" date="2017-03" db="EMBL/GenBank/DDBJ databases">
        <title>Lifting the veil on microbial sulfur biogeochemistry in mining wastewaters.</title>
        <authorList>
            <person name="Kantor R.S."/>
            <person name="Colenbrander Nelson T."/>
            <person name="Marshall S."/>
            <person name="Bennett D."/>
            <person name="Apte S."/>
            <person name="Camacho D."/>
            <person name="Thomas B.C."/>
            <person name="Warren L.A."/>
            <person name="Banfield J.F."/>
        </authorList>
    </citation>
    <scope>NUCLEOTIDE SEQUENCE [LARGE SCALE GENOMIC DNA]</scope>
    <source>
        <strain evidence="3">32-68-21</strain>
    </source>
</reference>
<feature type="domain" description="ChrB C-terminal" evidence="1">
    <location>
        <begin position="180"/>
        <end position="312"/>
    </location>
</feature>
<organism evidence="3">
    <name type="scientific">Brevundimonas subvibrioides</name>
    <dbReference type="NCBI Taxonomy" id="74313"/>
    <lineage>
        <taxon>Bacteria</taxon>
        <taxon>Pseudomonadati</taxon>
        <taxon>Pseudomonadota</taxon>
        <taxon>Alphaproteobacteria</taxon>
        <taxon>Caulobacterales</taxon>
        <taxon>Caulobacteraceae</taxon>
        <taxon>Brevundimonas</taxon>
    </lineage>
</organism>
<sequence>MESSPDPEHWLALLHQLPAKPPYMRVKIWRRLQAIGAVPLKNAVHVLPRREENEAAFRDLLGEITNSGGEAVLINAQMIEGQSDAELRGLFDAARDADYDEVALAAHRLLDTGPTSGAEIAKLQRRLSEIVRLDFFGAHGRQGAEAALRELGEKRYAHPDVGRTGEAAAFSPADLKNRVWVTRRGVHVDRIACAWLIRRFVDPHASFKFVDGRSYTPDAGELRFDMADAEFTHEQDRCSFETIVRRARLEDDPALVAIGEIIHDLDIADGKFGRSETPGLGAMLAGVCASTDDDLKRIANASDALDGFYTHFTLGSPLDRQSAQRVRPSVEG</sequence>
<dbReference type="InterPro" id="IPR046858">
    <property type="entry name" value="ChrB_N"/>
</dbReference>
<dbReference type="Proteomes" id="UP000216147">
    <property type="component" value="Unassembled WGS sequence"/>
</dbReference>
<dbReference type="Pfam" id="PF09828">
    <property type="entry name" value="ChrB_C"/>
    <property type="match status" value="1"/>
</dbReference>
<proteinExistence type="predicted"/>
<name>A0A258HFH1_9CAUL</name>
<evidence type="ECO:0000259" key="2">
    <source>
        <dbReference type="Pfam" id="PF20229"/>
    </source>
</evidence>
<gene>
    <name evidence="3" type="ORF">B7Y86_14800</name>
</gene>
<evidence type="ECO:0000313" key="3">
    <source>
        <dbReference type="EMBL" id="OYX55068.1"/>
    </source>
</evidence>
<dbReference type="InterPro" id="IPR018634">
    <property type="entry name" value="ChrB_C"/>
</dbReference>
<dbReference type="Pfam" id="PF20229">
    <property type="entry name" value="ChrB_N"/>
    <property type="match status" value="1"/>
</dbReference>
<protein>
    <submittedName>
        <fullName evidence="3">ChrB protein</fullName>
    </submittedName>
</protein>
<dbReference type="AlphaFoldDB" id="A0A258HFH1"/>